<keyword evidence="3" id="KW-1185">Reference proteome</keyword>
<protein>
    <recommendedName>
        <fullName evidence="4">Late embryogenesis abundant protein</fullName>
    </recommendedName>
</protein>
<evidence type="ECO:0000313" key="3">
    <source>
        <dbReference type="Proteomes" id="UP001633002"/>
    </source>
</evidence>
<evidence type="ECO:0000313" key="2">
    <source>
        <dbReference type="EMBL" id="KAL3676290.1"/>
    </source>
</evidence>
<evidence type="ECO:0008006" key="4">
    <source>
        <dbReference type="Google" id="ProtNLM"/>
    </source>
</evidence>
<name>A0ABD3GAV6_9MARC</name>
<dbReference type="AlphaFoldDB" id="A0ABD3GAV6"/>
<dbReference type="EMBL" id="JBJQOH010000008">
    <property type="protein sequence ID" value="KAL3676290.1"/>
    <property type="molecule type" value="Genomic_DNA"/>
</dbReference>
<dbReference type="Proteomes" id="UP001633002">
    <property type="component" value="Unassembled WGS sequence"/>
</dbReference>
<feature type="region of interest" description="Disordered" evidence="1">
    <location>
        <begin position="87"/>
        <end position="113"/>
    </location>
</feature>
<accession>A0ABD3GAV6</accession>
<organism evidence="2 3">
    <name type="scientific">Riccia sorocarpa</name>
    <dbReference type="NCBI Taxonomy" id="122646"/>
    <lineage>
        <taxon>Eukaryota</taxon>
        <taxon>Viridiplantae</taxon>
        <taxon>Streptophyta</taxon>
        <taxon>Embryophyta</taxon>
        <taxon>Marchantiophyta</taxon>
        <taxon>Marchantiopsida</taxon>
        <taxon>Marchantiidae</taxon>
        <taxon>Marchantiales</taxon>
        <taxon>Ricciaceae</taxon>
        <taxon>Riccia</taxon>
    </lineage>
</organism>
<comment type="caution">
    <text evidence="2">The sequence shown here is derived from an EMBL/GenBank/DDBJ whole genome shotgun (WGS) entry which is preliminary data.</text>
</comment>
<proteinExistence type="predicted"/>
<gene>
    <name evidence="2" type="ORF">R1sor_026238</name>
</gene>
<feature type="region of interest" description="Disordered" evidence="1">
    <location>
        <begin position="1"/>
        <end position="25"/>
    </location>
</feature>
<evidence type="ECO:0000256" key="1">
    <source>
        <dbReference type="SAM" id="MobiDB-lite"/>
    </source>
</evidence>
<sequence>MQNSRPYGGKLHPLDAGESEPDLSDFSDVRTDAEFVDALKKGVRNRTWWKTPWVCEKEMGVFDKAAEVAIDPMDVEVQDTDQEMENLHGTDDLWDLAVPQQPGGSDSEHEDGADDCEVVGHEARHVMSEVLQEISSEGEQVKKFDPMVVYDGHTC</sequence>
<reference evidence="2 3" key="1">
    <citation type="submission" date="2024-09" db="EMBL/GenBank/DDBJ databases">
        <title>Chromosome-scale assembly of Riccia sorocarpa.</title>
        <authorList>
            <person name="Paukszto L."/>
        </authorList>
    </citation>
    <scope>NUCLEOTIDE SEQUENCE [LARGE SCALE GENOMIC DNA]</scope>
    <source>
        <strain evidence="2">LP-2024</strain>
        <tissue evidence="2">Aerial parts of the thallus</tissue>
    </source>
</reference>